<evidence type="ECO:0000313" key="2">
    <source>
        <dbReference type="Proteomes" id="UP000298263"/>
    </source>
</evidence>
<dbReference type="EMBL" id="RQGP01000010">
    <property type="protein sequence ID" value="TGL93585.1"/>
    <property type="molecule type" value="Genomic_DNA"/>
</dbReference>
<evidence type="ECO:0008006" key="3">
    <source>
        <dbReference type="Google" id="ProtNLM"/>
    </source>
</evidence>
<dbReference type="Proteomes" id="UP000298263">
    <property type="component" value="Unassembled WGS sequence"/>
</dbReference>
<comment type="caution">
    <text evidence="1">The sequence shown here is derived from an EMBL/GenBank/DDBJ whole genome shotgun (WGS) entry which is preliminary data.</text>
</comment>
<proteinExistence type="predicted"/>
<dbReference type="PROSITE" id="PS51257">
    <property type="entry name" value="PROKAR_LIPOPROTEIN"/>
    <property type="match status" value="1"/>
</dbReference>
<sequence length="225" mass="25993">MANKMINQIKYITLLITTLSCMTIPVENYELNYLDYDKISINKTAKILIFEDLRKGENKDDSILAMIPLVFSAGAKLNFPEADTLSVNSPIKYYIADIIKRELANQYQFKKIFISENTSDNEDFNIFGKINTYTCNRYNTTYGLGLFGVFTWYFGAPIFKTECIINLEILIKNKSGGVIFNNSYLENETNYIGLYYNLTTSSKIHPMLMKKVMYKINLDLKSILR</sequence>
<name>A0A4Z1A1E8_9LEPT</name>
<evidence type="ECO:0000313" key="1">
    <source>
        <dbReference type="EMBL" id="TGL93585.1"/>
    </source>
</evidence>
<organism evidence="1 2">
    <name type="scientific">Leptospira congkakensis</name>
    <dbReference type="NCBI Taxonomy" id="2484932"/>
    <lineage>
        <taxon>Bacteria</taxon>
        <taxon>Pseudomonadati</taxon>
        <taxon>Spirochaetota</taxon>
        <taxon>Spirochaetia</taxon>
        <taxon>Leptospirales</taxon>
        <taxon>Leptospiraceae</taxon>
        <taxon>Leptospira</taxon>
    </lineage>
</organism>
<keyword evidence="2" id="KW-1185">Reference proteome</keyword>
<gene>
    <name evidence="1" type="ORF">EHQ69_03600</name>
</gene>
<dbReference type="OrthoDB" id="331754at2"/>
<accession>A0A4Z1A1E8</accession>
<dbReference type="RefSeq" id="WP_135588443.1">
    <property type="nucleotide sequence ID" value="NZ_RQGO01000019.1"/>
</dbReference>
<protein>
    <recommendedName>
        <fullName evidence="3">Lipoprotein</fullName>
    </recommendedName>
</protein>
<reference evidence="1" key="1">
    <citation type="journal article" date="2019" name="PLoS Negl. Trop. Dis.">
        <title>Revisiting the worldwide diversity of Leptospira species in the environment.</title>
        <authorList>
            <person name="Vincent A.T."/>
            <person name="Schiettekatte O."/>
            <person name="Bourhy P."/>
            <person name="Veyrier F.J."/>
            <person name="Picardeau M."/>
        </authorList>
    </citation>
    <scope>NUCLEOTIDE SEQUENCE [LARGE SCALE GENOMIC DNA]</scope>
    <source>
        <strain evidence="1">201702422</strain>
    </source>
</reference>
<dbReference type="AlphaFoldDB" id="A0A4Z1A1E8"/>